<feature type="transmembrane region" description="Helical" evidence="2">
    <location>
        <begin position="7"/>
        <end position="34"/>
    </location>
</feature>
<dbReference type="GO" id="GO:0022857">
    <property type="term" value="F:transmembrane transporter activity"/>
    <property type="evidence" value="ECO:0007669"/>
    <property type="project" value="InterPro"/>
</dbReference>
<keyword evidence="2" id="KW-0812">Transmembrane</keyword>
<accession>A0A1I8AGK4</accession>
<evidence type="ECO:0000313" key="4">
    <source>
        <dbReference type="Proteomes" id="UP000095287"/>
    </source>
</evidence>
<dbReference type="PANTHER" id="PTHR45757">
    <property type="entry name" value="PROTEIN CBG23364-RELATED"/>
    <property type="match status" value="1"/>
</dbReference>
<dbReference type="InterPro" id="IPR011701">
    <property type="entry name" value="MFS"/>
</dbReference>
<proteinExistence type="predicted"/>
<feature type="domain" description="Major facilitator superfamily (MFS) profile" evidence="3">
    <location>
        <begin position="14"/>
        <end position="421"/>
    </location>
</feature>
<sequence>MASLFRYAILSISLLCMSFLIANTVLFHFTVICMEPGDNAVNGTSSFTPLQESWILSALAVGRLAGTLPAISMMNHCGLRVTFTAFGMASGIATLLMPLASSEFYYVLAVRFLQGFGVCSVYVAIGIIPVVWGGNKEKGMFVSLLTCSYQLAPFLTMPISGYFCSSSFGWPGVYYLFGTSTIMTFAIFFLVYSNSPHRNRLSPSKFPITEPEDLTEKKPSVPYKSIFSTPSTWGVWMTALGDALGYQVFILYGPIYINKVLHFEVAKTGILAAIPYLLSILTKFVGGLFIDKASCCQDHPKIITFTSVCQAMMTACFVALTLISEDTPLLAQAIFTMTIVFSGLHCVGLMSGSQIVAQQYNHILTSVIALENGLVVLFLPTLVAVIAPHHGNAEWATVFYYIVGVLIVTNLTFVILTKGRQFARELVNISGQGHILCPPALKMAPIYT</sequence>
<dbReference type="WBParaSite" id="L893_g5722.t1">
    <property type="protein sequence ID" value="L893_g5722.t1"/>
    <property type="gene ID" value="L893_g5722"/>
</dbReference>
<dbReference type="GO" id="GO:0016020">
    <property type="term" value="C:membrane"/>
    <property type="evidence" value="ECO:0007669"/>
    <property type="project" value="UniProtKB-SubCell"/>
</dbReference>
<dbReference type="InterPro" id="IPR036259">
    <property type="entry name" value="MFS_trans_sf"/>
</dbReference>
<feature type="transmembrane region" description="Helical" evidence="2">
    <location>
        <begin position="54"/>
        <end position="74"/>
    </location>
</feature>
<keyword evidence="2" id="KW-1133">Transmembrane helix</keyword>
<dbReference type="Gene3D" id="1.20.1250.20">
    <property type="entry name" value="MFS general substrate transporter like domains"/>
    <property type="match status" value="2"/>
</dbReference>
<evidence type="ECO:0000256" key="1">
    <source>
        <dbReference type="ARBA" id="ARBA00004141"/>
    </source>
</evidence>
<evidence type="ECO:0000256" key="2">
    <source>
        <dbReference type="SAM" id="Phobius"/>
    </source>
</evidence>
<comment type="subcellular location">
    <subcellularLocation>
        <location evidence="1">Membrane</location>
        <topology evidence="1">Multi-pass membrane protein</topology>
    </subcellularLocation>
</comment>
<dbReference type="AlphaFoldDB" id="A0A1I8AGK4"/>
<evidence type="ECO:0000313" key="5">
    <source>
        <dbReference type="WBParaSite" id="L893_g5722.t1"/>
    </source>
</evidence>
<protein>
    <submittedName>
        <fullName evidence="5">MFS domain-containing protein</fullName>
    </submittedName>
</protein>
<dbReference type="PANTHER" id="PTHR45757:SF11">
    <property type="entry name" value="MAJOR FACILITATOR SUPERFAMILY (MFS) PROFILE DOMAIN-CONTAINING PROTEIN"/>
    <property type="match status" value="1"/>
</dbReference>
<dbReference type="Pfam" id="PF07690">
    <property type="entry name" value="MFS_1"/>
    <property type="match status" value="1"/>
</dbReference>
<feature type="transmembrane region" description="Helical" evidence="2">
    <location>
        <begin position="112"/>
        <end position="132"/>
    </location>
</feature>
<dbReference type="Proteomes" id="UP000095287">
    <property type="component" value="Unplaced"/>
</dbReference>
<feature type="transmembrane region" description="Helical" evidence="2">
    <location>
        <begin position="269"/>
        <end position="290"/>
    </location>
</feature>
<dbReference type="SUPFAM" id="SSF103473">
    <property type="entry name" value="MFS general substrate transporter"/>
    <property type="match status" value="1"/>
</dbReference>
<keyword evidence="2" id="KW-0472">Membrane</keyword>
<name>A0A1I8AGK4_9BILA</name>
<feature type="transmembrane region" description="Helical" evidence="2">
    <location>
        <begin position="302"/>
        <end position="323"/>
    </location>
</feature>
<feature type="transmembrane region" description="Helical" evidence="2">
    <location>
        <begin position="363"/>
        <end position="386"/>
    </location>
</feature>
<organism evidence="4 5">
    <name type="scientific">Steinernema glaseri</name>
    <dbReference type="NCBI Taxonomy" id="37863"/>
    <lineage>
        <taxon>Eukaryota</taxon>
        <taxon>Metazoa</taxon>
        <taxon>Ecdysozoa</taxon>
        <taxon>Nematoda</taxon>
        <taxon>Chromadorea</taxon>
        <taxon>Rhabditida</taxon>
        <taxon>Tylenchina</taxon>
        <taxon>Panagrolaimomorpha</taxon>
        <taxon>Strongyloidoidea</taxon>
        <taxon>Steinernematidae</taxon>
        <taxon>Steinernema</taxon>
    </lineage>
</organism>
<feature type="transmembrane region" description="Helical" evidence="2">
    <location>
        <begin position="81"/>
        <end position="100"/>
    </location>
</feature>
<feature type="transmembrane region" description="Helical" evidence="2">
    <location>
        <begin position="139"/>
        <end position="160"/>
    </location>
</feature>
<feature type="transmembrane region" description="Helical" evidence="2">
    <location>
        <begin position="172"/>
        <end position="192"/>
    </location>
</feature>
<keyword evidence="4" id="KW-1185">Reference proteome</keyword>
<feature type="transmembrane region" description="Helical" evidence="2">
    <location>
        <begin position="233"/>
        <end position="257"/>
    </location>
</feature>
<reference evidence="5" key="1">
    <citation type="submission" date="2016-11" db="UniProtKB">
        <authorList>
            <consortium name="WormBaseParasite"/>
        </authorList>
    </citation>
    <scope>IDENTIFICATION</scope>
</reference>
<dbReference type="InterPro" id="IPR020846">
    <property type="entry name" value="MFS_dom"/>
</dbReference>
<evidence type="ECO:0000259" key="3">
    <source>
        <dbReference type="PROSITE" id="PS50850"/>
    </source>
</evidence>
<feature type="transmembrane region" description="Helical" evidence="2">
    <location>
        <begin position="398"/>
        <end position="416"/>
    </location>
</feature>
<feature type="transmembrane region" description="Helical" evidence="2">
    <location>
        <begin position="329"/>
        <end position="351"/>
    </location>
</feature>
<dbReference type="PROSITE" id="PS50850">
    <property type="entry name" value="MFS"/>
    <property type="match status" value="1"/>
</dbReference>